<evidence type="ECO:0000313" key="2">
    <source>
        <dbReference type="Proteomes" id="UP000317429"/>
    </source>
</evidence>
<evidence type="ECO:0008006" key="3">
    <source>
        <dbReference type="Google" id="ProtNLM"/>
    </source>
</evidence>
<name>A0A518DHA5_9BACT</name>
<dbReference type="KEGG" id="pnd:Pla175_42700"/>
<protein>
    <recommendedName>
        <fullName evidence="3">Glycosyl transferases group 1</fullName>
    </recommendedName>
</protein>
<organism evidence="1 2">
    <name type="scientific">Pirellulimonas nuda</name>
    <dbReference type="NCBI Taxonomy" id="2528009"/>
    <lineage>
        <taxon>Bacteria</taxon>
        <taxon>Pseudomonadati</taxon>
        <taxon>Planctomycetota</taxon>
        <taxon>Planctomycetia</taxon>
        <taxon>Pirellulales</taxon>
        <taxon>Lacipirellulaceae</taxon>
        <taxon>Pirellulimonas</taxon>
    </lineage>
</organism>
<dbReference type="RefSeq" id="WP_145290178.1">
    <property type="nucleotide sequence ID" value="NZ_CP036291.1"/>
</dbReference>
<accession>A0A518DHA5</accession>
<evidence type="ECO:0000313" key="1">
    <source>
        <dbReference type="EMBL" id="QDU90857.1"/>
    </source>
</evidence>
<dbReference type="AlphaFoldDB" id="A0A518DHA5"/>
<gene>
    <name evidence="1" type="ORF">Pla175_42700</name>
</gene>
<dbReference type="EMBL" id="CP036291">
    <property type="protein sequence ID" value="QDU90857.1"/>
    <property type="molecule type" value="Genomic_DNA"/>
</dbReference>
<dbReference type="OrthoDB" id="286447at2"/>
<reference evidence="1 2" key="1">
    <citation type="submission" date="2019-02" db="EMBL/GenBank/DDBJ databases">
        <title>Deep-cultivation of Planctomycetes and their phenomic and genomic characterization uncovers novel biology.</title>
        <authorList>
            <person name="Wiegand S."/>
            <person name="Jogler M."/>
            <person name="Boedeker C."/>
            <person name="Pinto D."/>
            <person name="Vollmers J."/>
            <person name="Rivas-Marin E."/>
            <person name="Kohn T."/>
            <person name="Peeters S.H."/>
            <person name="Heuer A."/>
            <person name="Rast P."/>
            <person name="Oberbeckmann S."/>
            <person name="Bunk B."/>
            <person name="Jeske O."/>
            <person name="Meyerdierks A."/>
            <person name="Storesund J.E."/>
            <person name="Kallscheuer N."/>
            <person name="Luecker S."/>
            <person name="Lage O.M."/>
            <person name="Pohl T."/>
            <person name="Merkel B.J."/>
            <person name="Hornburger P."/>
            <person name="Mueller R.-W."/>
            <person name="Bruemmer F."/>
            <person name="Labrenz M."/>
            <person name="Spormann A.M."/>
            <person name="Op den Camp H."/>
            <person name="Overmann J."/>
            <person name="Amann R."/>
            <person name="Jetten M.S.M."/>
            <person name="Mascher T."/>
            <person name="Medema M.H."/>
            <person name="Devos D.P."/>
            <person name="Kaster A.-K."/>
            <person name="Ovreas L."/>
            <person name="Rohde M."/>
            <person name="Galperin M.Y."/>
            <person name="Jogler C."/>
        </authorList>
    </citation>
    <scope>NUCLEOTIDE SEQUENCE [LARGE SCALE GENOMIC DNA]</scope>
    <source>
        <strain evidence="1 2">Pla175</strain>
    </source>
</reference>
<keyword evidence="2" id="KW-1185">Reference proteome</keyword>
<dbReference type="Gene3D" id="3.40.50.2000">
    <property type="entry name" value="Glycogen Phosphorylase B"/>
    <property type="match status" value="1"/>
</dbReference>
<sequence length="430" mass="46454">MRTLIFEPEYLGHHYAHVGMLADAVRGLGCEVTLATSAAGARSEEWQTHLARRGSLRRIVLDGPAHHEAGVQRRRHVAEVGGMLSQAIAQSRAQHVYVTDGTSLASYAPAGAGWQRLLGAAGVEAETLVIGGAYFYPCLDRRSRWRANFRRWQRFRKLSHEPWRTVFSFDPQAAAFGAASYGPLARKSRPLPDPVEHQPLVPLQQARGRLGVPLAGRRLGVLGQLRHNKGVAPLLRAFREHPELFAPGDGLLLAGRCEPSIRTLIESEYADLVRSGRVVLLDRMLSSDEFAAAFSASDAVSALYSGHPYSSSVVTRAVAAGKPVVCADYGWCGAVVRRFGLGEACVAAGCEPAGSPQQLAACVRRALDRSAGHRPNEGARGFVRYNSAENFTAHWTARLRERMGLPPSAALIDWGSVGADSDPAGMRTAA</sequence>
<dbReference type="SUPFAM" id="SSF53756">
    <property type="entry name" value="UDP-Glycosyltransferase/glycogen phosphorylase"/>
    <property type="match status" value="1"/>
</dbReference>
<proteinExistence type="predicted"/>
<dbReference type="Proteomes" id="UP000317429">
    <property type="component" value="Chromosome"/>
</dbReference>